<dbReference type="InterPro" id="IPR057259">
    <property type="entry name" value="Ribosomal_L19e"/>
</dbReference>
<dbReference type="InterPro" id="IPR039547">
    <property type="entry name" value="Ribosomal_eL19"/>
</dbReference>
<dbReference type="AlphaFoldDB" id="A0A0W8F0W0"/>
<comment type="similarity">
    <text evidence="1">Belongs to the eukaryotic ribosomal protein eL19 family.</text>
</comment>
<evidence type="ECO:0000256" key="2">
    <source>
        <dbReference type="ARBA" id="ARBA00022730"/>
    </source>
</evidence>
<protein>
    <recommendedName>
        <fullName evidence="6">50S ribosomal protein L19e</fullName>
    </recommendedName>
</protein>
<dbReference type="GO" id="GO:0006412">
    <property type="term" value="P:translation"/>
    <property type="evidence" value="ECO:0007669"/>
    <property type="project" value="InterPro"/>
</dbReference>
<keyword evidence="4 8" id="KW-0689">Ribosomal protein</keyword>
<dbReference type="PANTHER" id="PTHR10722">
    <property type="entry name" value="60S RIBOSOMAL PROTEIN L19"/>
    <property type="match status" value="1"/>
</dbReference>
<dbReference type="InterPro" id="IPR035970">
    <property type="entry name" value="60S_ribosomal_eL19_sf"/>
</dbReference>
<reference evidence="8" key="1">
    <citation type="journal article" date="2015" name="Proc. Natl. Acad. Sci. U.S.A.">
        <title>Networks of energetic and metabolic interactions define dynamics in microbial communities.</title>
        <authorList>
            <person name="Embree M."/>
            <person name="Liu J.K."/>
            <person name="Al-Bassam M.M."/>
            <person name="Zengler K."/>
        </authorList>
    </citation>
    <scope>NUCLEOTIDE SEQUENCE</scope>
</reference>
<evidence type="ECO:0000259" key="7">
    <source>
        <dbReference type="SMART" id="SM01416"/>
    </source>
</evidence>
<dbReference type="Gene3D" id="1.10.1650.10">
    <property type="match status" value="1"/>
</dbReference>
<dbReference type="InterPro" id="IPR000196">
    <property type="entry name" value="Ribosomal_eL19_dom"/>
</dbReference>
<keyword evidence="2" id="KW-0699">rRNA-binding</keyword>
<accession>A0A0W8F0W0</accession>
<dbReference type="GO" id="GO:0019843">
    <property type="term" value="F:rRNA binding"/>
    <property type="evidence" value="ECO:0007669"/>
    <property type="project" value="UniProtKB-KW"/>
</dbReference>
<dbReference type="GO" id="GO:0003735">
    <property type="term" value="F:structural constituent of ribosome"/>
    <property type="evidence" value="ECO:0007669"/>
    <property type="project" value="InterPro"/>
</dbReference>
<evidence type="ECO:0000256" key="1">
    <source>
        <dbReference type="ARBA" id="ARBA00011082"/>
    </source>
</evidence>
<dbReference type="InterPro" id="IPR057260">
    <property type="entry name" value="Ribosomal_L19e_C"/>
</dbReference>
<dbReference type="SUPFAM" id="SSF48140">
    <property type="entry name" value="Ribosomal protein L19 (L19e)"/>
    <property type="match status" value="1"/>
</dbReference>
<dbReference type="SMART" id="SM01416">
    <property type="entry name" value="Ribosomal_L19e"/>
    <property type="match status" value="1"/>
</dbReference>
<dbReference type="InterPro" id="IPR015973">
    <property type="entry name" value="Ribosomal_eL19_dom2"/>
</dbReference>
<dbReference type="Gene3D" id="1.10.1200.60">
    <property type="match status" value="1"/>
</dbReference>
<organism evidence="8">
    <name type="scientific">hydrocarbon metagenome</name>
    <dbReference type="NCBI Taxonomy" id="938273"/>
    <lineage>
        <taxon>unclassified sequences</taxon>
        <taxon>metagenomes</taxon>
        <taxon>ecological metagenomes</taxon>
    </lineage>
</organism>
<dbReference type="InterPro" id="IPR023638">
    <property type="entry name" value="Ribosomal_eL19_CS"/>
</dbReference>
<evidence type="ECO:0000256" key="4">
    <source>
        <dbReference type="ARBA" id="ARBA00022980"/>
    </source>
</evidence>
<evidence type="ECO:0000256" key="5">
    <source>
        <dbReference type="ARBA" id="ARBA00023274"/>
    </source>
</evidence>
<sequence>MTDIGNQRRIAASLLGCGVHRVWFDPDRLDDIQNAISREDLRGLIGEGAISARQIAGNSRGRARAKMAKRSYGHCKGPGRRRGAAGARNPSKRMWIQKIRAIRKALVELRGTGEIDPHMYRMLYRKAAGGQFRNVAHLKAQLEIISGRMK</sequence>
<feature type="domain" description="Large ribosomal subunit protein eL19" evidence="7">
    <location>
        <begin position="3"/>
        <end position="146"/>
    </location>
</feature>
<evidence type="ECO:0000256" key="6">
    <source>
        <dbReference type="ARBA" id="ARBA00035531"/>
    </source>
</evidence>
<keyword evidence="5" id="KW-0687">Ribonucleoprotein</keyword>
<keyword evidence="3" id="KW-0694">RNA-binding</keyword>
<dbReference type="NCBIfam" id="NF006343">
    <property type="entry name" value="PRK08570.1"/>
    <property type="match status" value="1"/>
</dbReference>
<dbReference type="FunFam" id="1.10.1650.10:FF:000001">
    <property type="entry name" value="Ribosomal protein L19"/>
    <property type="match status" value="1"/>
</dbReference>
<gene>
    <name evidence="8" type="ORF">ASZ90_015917</name>
</gene>
<evidence type="ECO:0000313" key="8">
    <source>
        <dbReference type="EMBL" id="KUG14461.1"/>
    </source>
</evidence>
<dbReference type="Gene3D" id="1.20.5.560">
    <property type="entry name" value="Single Heli x bin"/>
    <property type="match status" value="1"/>
</dbReference>
<dbReference type="HAMAP" id="MF_01475">
    <property type="entry name" value="Ribosomal_eL19"/>
    <property type="match status" value="1"/>
</dbReference>
<dbReference type="GO" id="GO:0022625">
    <property type="term" value="C:cytosolic large ribosomal subunit"/>
    <property type="evidence" value="ECO:0007669"/>
    <property type="project" value="InterPro"/>
</dbReference>
<comment type="caution">
    <text evidence="8">The sequence shown here is derived from an EMBL/GenBank/DDBJ whole genome shotgun (WGS) entry which is preliminary data.</text>
</comment>
<dbReference type="InterPro" id="IPR015972">
    <property type="entry name" value="Ribosomal_eL19_dom1"/>
</dbReference>
<dbReference type="EMBL" id="LNQE01001659">
    <property type="protein sequence ID" value="KUG14461.1"/>
    <property type="molecule type" value="Genomic_DNA"/>
</dbReference>
<dbReference type="PROSITE" id="PS00526">
    <property type="entry name" value="RIBOSOMAL_L19E"/>
    <property type="match status" value="1"/>
</dbReference>
<dbReference type="InterPro" id="IPR033936">
    <property type="entry name" value="Ribosomal_eL19_arc"/>
</dbReference>
<dbReference type="InterPro" id="IPR015974">
    <property type="entry name" value="Ribosomal_eL19_dom3"/>
</dbReference>
<dbReference type="Pfam" id="PF25476">
    <property type="entry name" value="Ribosomal_L19e_C"/>
    <property type="match status" value="1"/>
</dbReference>
<dbReference type="Pfam" id="PF01280">
    <property type="entry name" value="Ribosomal_L19e"/>
    <property type="match status" value="1"/>
</dbReference>
<name>A0A0W8F0W0_9ZZZZ</name>
<dbReference type="CDD" id="cd01418">
    <property type="entry name" value="Ribosomal_L19e_A"/>
    <property type="match status" value="1"/>
</dbReference>
<evidence type="ECO:0000256" key="3">
    <source>
        <dbReference type="ARBA" id="ARBA00022884"/>
    </source>
</evidence>
<proteinExistence type="inferred from homology"/>